<protein>
    <submittedName>
        <fullName evidence="2">Uncharacterized protein</fullName>
    </submittedName>
</protein>
<dbReference type="EMBL" id="VSRR010001923">
    <property type="protein sequence ID" value="MPC28494.1"/>
    <property type="molecule type" value="Genomic_DNA"/>
</dbReference>
<reference evidence="2 3" key="1">
    <citation type="submission" date="2019-05" db="EMBL/GenBank/DDBJ databases">
        <title>Another draft genome of Portunus trituberculatus and its Hox gene families provides insights of decapod evolution.</title>
        <authorList>
            <person name="Jeong J.-H."/>
            <person name="Song I."/>
            <person name="Kim S."/>
            <person name="Choi T."/>
            <person name="Kim D."/>
            <person name="Ryu S."/>
            <person name="Kim W."/>
        </authorList>
    </citation>
    <scope>NUCLEOTIDE SEQUENCE [LARGE SCALE GENOMIC DNA]</scope>
    <source>
        <tissue evidence="2">Muscle</tissue>
    </source>
</reference>
<dbReference type="Proteomes" id="UP000324222">
    <property type="component" value="Unassembled WGS sequence"/>
</dbReference>
<sequence length="236" mass="24305">MIRKSSNKRDVIWFRTAMVQWNHAHCGAQVISKCTGPNPSHDPRVKGFHSGYRFPNGCGLNGVARVGSAGGGRRGTLADLLAALQAGPAHLTLRLLSSSEGVHLSCGVQEPDPALHAPSEAPFCPSPPPGAVSWALGGELHCPRPARGVVSKALGRALSCSSDALAGTGTGPGAGSTGPLLEDKPLEDVSVMDVPQEDMPLGAEGEAPFSGLDTAFPAAPATEAQVPPGFREAWCH</sequence>
<evidence type="ECO:0000313" key="2">
    <source>
        <dbReference type="EMBL" id="MPC28494.1"/>
    </source>
</evidence>
<proteinExistence type="predicted"/>
<name>A0A5B7E6U9_PORTR</name>
<accession>A0A5B7E6U9</accession>
<evidence type="ECO:0000256" key="1">
    <source>
        <dbReference type="SAM" id="MobiDB-lite"/>
    </source>
</evidence>
<gene>
    <name evidence="2" type="ORF">E2C01_021699</name>
</gene>
<feature type="region of interest" description="Disordered" evidence="1">
    <location>
        <begin position="164"/>
        <end position="183"/>
    </location>
</feature>
<keyword evidence="3" id="KW-1185">Reference proteome</keyword>
<evidence type="ECO:0000313" key="3">
    <source>
        <dbReference type="Proteomes" id="UP000324222"/>
    </source>
</evidence>
<dbReference type="AlphaFoldDB" id="A0A5B7E6U9"/>
<comment type="caution">
    <text evidence="2">The sequence shown here is derived from an EMBL/GenBank/DDBJ whole genome shotgun (WGS) entry which is preliminary data.</text>
</comment>
<organism evidence="2 3">
    <name type="scientific">Portunus trituberculatus</name>
    <name type="common">Swimming crab</name>
    <name type="synonym">Neptunus trituberculatus</name>
    <dbReference type="NCBI Taxonomy" id="210409"/>
    <lineage>
        <taxon>Eukaryota</taxon>
        <taxon>Metazoa</taxon>
        <taxon>Ecdysozoa</taxon>
        <taxon>Arthropoda</taxon>
        <taxon>Crustacea</taxon>
        <taxon>Multicrustacea</taxon>
        <taxon>Malacostraca</taxon>
        <taxon>Eumalacostraca</taxon>
        <taxon>Eucarida</taxon>
        <taxon>Decapoda</taxon>
        <taxon>Pleocyemata</taxon>
        <taxon>Brachyura</taxon>
        <taxon>Eubrachyura</taxon>
        <taxon>Portunoidea</taxon>
        <taxon>Portunidae</taxon>
        <taxon>Portuninae</taxon>
        <taxon>Portunus</taxon>
    </lineage>
</organism>